<dbReference type="AlphaFoldDB" id="A0A2G8RV13"/>
<organism evidence="15 16">
    <name type="scientific">Ganoderma sinense ZZ0214-1</name>
    <dbReference type="NCBI Taxonomy" id="1077348"/>
    <lineage>
        <taxon>Eukaryota</taxon>
        <taxon>Fungi</taxon>
        <taxon>Dikarya</taxon>
        <taxon>Basidiomycota</taxon>
        <taxon>Agaricomycotina</taxon>
        <taxon>Agaricomycetes</taxon>
        <taxon>Polyporales</taxon>
        <taxon>Polyporaceae</taxon>
        <taxon>Ganoderma</taxon>
    </lineage>
</organism>
<dbReference type="GO" id="GO:0016705">
    <property type="term" value="F:oxidoreductase activity, acting on paired donors, with incorporation or reduction of molecular oxygen"/>
    <property type="evidence" value="ECO:0007669"/>
    <property type="project" value="InterPro"/>
</dbReference>
<evidence type="ECO:0000313" key="16">
    <source>
        <dbReference type="Proteomes" id="UP000230002"/>
    </source>
</evidence>
<comment type="similarity">
    <text evidence="4 14">Belongs to the cytochrome P450 family.</text>
</comment>
<dbReference type="GO" id="GO:0016020">
    <property type="term" value="C:membrane"/>
    <property type="evidence" value="ECO:0007669"/>
    <property type="project" value="UniProtKB-SubCell"/>
</dbReference>
<evidence type="ECO:0000256" key="10">
    <source>
        <dbReference type="ARBA" id="ARBA00023004"/>
    </source>
</evidence>
<evidence type="ECO:0000256" key="4">
    <source>
        <dbReference type="ARBA" id="ARBA00010617"/>
    </source>
</evidence>
<dbReference type="EMBL" id="AYKW01000056">
    <property type="protein sequence ID" value="PIL25355.1"/>
    <property type="molecule type" value="Genomic_DNA"/>
</dbReference>
<dbReference type="CDD" id="cd11065">
    <property type="entry name" value="CYP64-like"/>
    <property type="match status" value="1"/>
</dbReference>
<evidence type="ECO:0000256" key="2">
    <source>
        <dbReference type="ARBA" id="ARBA00004167"/>
    </source>
</evidence>
<evidence type="ECO:0000256" key="7">
    <source>
        <dbReference type="ARBA" id="ARBA00022723"/>
    </source>
</evidence>
<dbReference type="Proteomes" id="UP000230002">
    <property type="component" value="Unassembled WGS sequence"/>
</dbReference>
<accession>A0A2G8RV13</accession>
<comment type="pathway">
    <text evidence="3">Secondary metabolite biosynthesis.</text>
</comment>
<dbReference type="InterPro" id="IPR017972">
    <property type="entry name" value="Cyt_P450_CS"/>
</dbReference>
<keyword evidence="10 13" id="KW-0408">Iron</keyword>
<evidence type="ECO:0000256" key="8">
    <source>
        <dbReference type="ARBA" id="ARBA00022989"/>
    </source>
</evidence>
<keyword evidence="16" id="KW-1185">Reference proteome</keyword>
<dbReference type="GO" id="GO:0005506">
    <property type="term" value="F:iron ion binding"/>
    <property type="evidence" value="ECO:0007669"/>
    <property type="project" value="InterPro"/>
</dbReference>
<sequence length="512" mass="57573">MSFDVKTAWPWAVFFSLVLLANVVQRRRKYARLPPGPTALPIVGNLLDFPRKHLGREFAQMARKYGDVVYLNVLGQDTVVLGSLKAARDLLEKRSANYSNRPTSVMVQLYVGYEWLFVLMDYGARWRQHRRAVRPTMAPDYHAFYMDAARNLLRLVLQDPQELGSHIRFTFAKIAMGTIYGIEIREPNDKYYRMIERMGDVGEEIIVPGRFPVEAFPALRYLPSWFPGGGFKRWAADAKRDISRAVDGLFETAKSGMTTDSDSSRRPMIRQILGDSASQGDEELQKICKEVAATMYVAGADTASSNATMGAFFLAMAMYPEVQKKAQQQLDAVVGTERLPDFSDRPSLPYIAAIVKELLRWHPATPMSAPHRILADDEYKGYLIPAGTSVFVNIWDIMRDPEVYSQPEDFVPECFLDSAGKLAIHGRDPADVVFGLGRRICPGRHFADAVLFILCASVLSAFEIGPPIGEDGAPTPFTREASDHCMVSHPKVHKYTMKPRSAHIERLVEMAR</sequence>
<keyword evidence="9 14" id="KW-0560">Oxidoreductase</keyword>
<evidence type="ECO:0000256" key="1">
    <source>
        <dbReference type="ARBA" id="ARBA00001971"/>
    </source>
</evidence>
<evidence type="ECO:0000256" key="3">
    <source>
        <dbReference type="ARBA" id="ARBA00005179"/>
    </source>
</evidence>
<evidence type="ECO:0000256" key="13">
    <source>
        <dbReference type="PIRSR" id="PIRSR602401-1"/>
    </source>
</evidence>
<dbReference type="PANTHER" id="PTHR46300">
    <property type="entry name" value="P450, PUTATIVE (EUROFUNG)-RELATED-RELATED"/>
    <property type="match status" value="1"/>
</dbReference>
<evidence type="ECO:0000256" key="6">
    <source>
        <dbReference type="ARBA" id="ARBA00022692"/>
    </source>
</evidence>
<name>A0A2G8RV13_9APHY</name>
<dbReference type="Gene3D" id="1.10.630.10">
    <property type="entry name" value="Cytochrome P450"/>
    <property type="match status" value="1"/>
</dbReference>
<dbReference type="PANTHER" id="PTHR46300:SF7">
    <property type="entry name" value="P450, PUTATIVE (EUROFUNG)-RELATED"/>
    <property type="match status" value="1"/>
</dbReference>
<evidence type="ECO:0000313" key="15">
    <source>
        <dbReference type="EMBL" id="PIL25355.1"/>
    </source>
</evidence>
<dbReference type="Pfam" id="PF00067">
    <property type="entry name" value="p450"/>
    <property type="match status" value="1"/>
</dbReference>
<dbReference type="PRINTS" id="PR00385">
    <property type="entry name" value="P450"/>
</dbReference>
<evidence type="ECO:0000256" key="5">
    <source>
        <dbReference type="ARBA" id="ARBA00022617"/>
    </source>
</evidence>
<dbReference type="InterPro" id="IPR002401">
    <property type="entry name" value="Cyt_P450_E_grp-I"/>
</dbReference>
<keyword evidence="12" id="KW-0472">Membrane</keyword>
<comment type="caution">
    <text evidence="15">The sequence shown here is derived from an EMBL/GenBank/DDBJ whole genome shotgun (WGS) entry which is preliminary data.</text>
</comment>
<evidence type="ECO:0000256" key="12">
    <source>
        <dbReference type="ARBA" id="ARBA00023136"/>
    </source>
</evidence>
<dbReference type="InterPro" id="IPR036396">
    <property type="entry name" value="Cyt_P450_sf"/>
</dbReference>
<evidence type="ECO:0000256" key="14">
    <source>
        <dbReference type="RuleBase" id="RU000461"/>
    </source>
</evidence>
<dbReference type="InterPro" id="IPR050364">
    <property type="entry name" value="Cytochrome_P450_fung"/>
</dbReference>
<dbReference type="STRING" id="1077348.A0A2G8RV13"/>
<feature type="binding site" description="axial binding residue" evidence="13">
    <location>
        <position position="441"/>
    </location>
    <ligand>
        <name>heme</name>
        <dbReference type="ChEBI" id="CHEBI:30413"/>
    </ligand>
    <ligandPart>
        <name>Fe</name>
        <dbReference type="ChEBI" id="CHEBI:18248"/>
    </ligandPart>
</feature>
<evidence type="ECO:0000256" key="11">
    <source>
        <dbReference type="ARBA" id="ARBA00023033"/>
    </source>
</evidence>
<keyword evidence="5 13" id="KW-0349">Heme</keyword>
<gene>
    <name evidence="15" type="ORF">GSI_13245</name>
</gene>
<keyword evidence="8" id="KW-1133">Transmembrane helix</keyword>
<reference evidence="15 16" key="1">
    <citation type="journal article" date="2015" name="Sci. Rep.">
        <title>Chromosome-level genome map provides insights into diverse defense mechanisms in the medicinal fungus Ganoderma sinense.</title>
        <authorList>
            <person name="Zhu Y."/>
            <person name="Xu J."/>
            <person name="Sun C."/>
            <person name="Zhou S."/>
            <person name="Xu H."/>
            <person name="Nelson D.R."/>
            <person name="Qian J."/>
            <person name="Song J."/>
            <person name="Luo H."/>
            <person name="Xiang L."/>
            <person name="Li Y."/>
            <person name="Xu Z."/>
            <person name="Ji A."/>
            <person name="Wang L."/>
            <person name="Lu S."/>
            <person name="Hayward A."/>
            <person name="Sun W."/>
            <person name="Li X."/>
            <person name="Schwartz D.C."/>
            <person name="Wang Y."/>
            <person name="Chen S."/>
        </authorList>
    </citation>
    <scope>NUCLEOTIDE SEQUENCE [LARGE SCALE GENOMIC DNA]</scope>
    <source>
        <strain evidence="15 16">ZZ0214-1</strain>
    </source>
</reference>
<dbReference type="GO" id="GO:0004497">
    <property type="term" value="F:monooxygenase activity"/>
    <property type="evidence" value="ECO:0007669"/>
    <property type="project" value="UniProtKB-KW"/>
</dbReference>
<dbReference type="GO" id="GO:0020037">
    <property type="term" value="F:heme binding"/>
    <property type="evidence" value="ECO:0007669"/>
    <property type="project" value="InterPro"/>
</dbReference>
<keyword evidence="11 14" id="KW-0503">Monooxygenase</keyword>
<protein>
    <submittedName>
        <fullName evidence="15">Cytochrome P450</fullName>
    </submittedName>
</protein>
<comment type="cofactor">
    <cofactor evidence="1 13">
        <name>heme</name>
        <dbReference type="ChEBI" id="CHEBI:30413"/>
    </cofactor>
</comment>
<proteinExistence type="inferred from homology"/>
<dbReference type="PRINTS" id="PR00463">
    <property type="entry name" value="EP450I"/>
</dbReference>
<evidence type="ECO:0000256" key="9">
    <source>
        <dbReference type="ARBA" id="ARBA00023002"/>
    </source>
</evidence>
<dbReference type="PROSITE" id="PS00086">
    <property type="entry name" value="CYTOCHROME_P450"/>
    <property type="match status" value="1"/>
</dbReference>
<keyword evidence="6" id="KW-0812">Transmembrane</keyword>
<comment type="subcellular location">
    <subcellularLocation>
        <location evidence="2">Membrane</location>
        <topology evidence="2">Single-pass membrane protein</topology>
    </subcellularLocation>
</comment>
<dbReference type="SUPFAM" id="SSF48264">
    <property type="entry name" value="Cytochrome P450"/>
    <property type="match status" value="1"/>
</dbReference>
<dbReference type="OrthoDB" id="2730913at2759"/>
<dbReference type="InterPro" id="IPR001128">
    <property type="entry name" value="Cyt_P450"/>
</dbReference>
<keyword evidence="7 13" id="KW-0479">Metal-binding</keyword>